<accession>A0ABD2ZT40</accession>
<comment type="caution">
    <text evidence="1">The sequence shown here is derived from an EMBL/GenBank/DDBJ whole genome shotgun (WGS) entry which is preliminary data.</text>
</comment>
<keyword evidence="2" id="KW-1185">Reference proteome</keyword>
<proteinExistence type="predicted"/>
<organism evidence="1 2">
    <name type="scientific">Cinchona calisaya</name>
    <dbReference type="NCBI Taxonomy" id="153742"/>
    <lineage>
        <taxon>Eukaryota</taxon>
        <taxon>Viridiplantae</taxon>
        <taxon>Streptophyta</taxon>
        <taxon>Embryophyta</taxon>
        <taxon>Tracheophyta</taxon>
        <taxon>Spermatophyta</taxon>
        <taxon>Magnoliopsida</taxon>
        <taxon>eudicotyledons</taxon>
        <taxon>Gunneridae</taxon>
        <taxon>Pentapetalae</taxon>
        <taxon>asterids</taxon>
        <taxon>lamiids</taxon>
        <taxon>Gentianales</taxon>
        <taxon>Rubiaceae</taxon>
        <taxon>Cinchonoideae</taxon>
        <taxon>Cinchoneae</taxon>
        <taxon>Cinchona</taxon>
    </lineage>
</organism>
<evidence type="ECO:0000313" key="2">
    <source>
        <dbReference type="Proteomes" id="UP001630127"/>
    </source>
</evidence>
<dbReference type="AlphaFoldDB" id="A0ABD2ZT40"/>
<dbReference type="Proteomes" id="UP001630127">
    <property type="component" value="Unassembled WGS sequence"/>
</dbReference>
<reference evidence="1 2" key="1">
    <citation type="submission" date="2024-11" db="EMBL/GenBank/DDBJ databases">
        <title>A near-complete genome assembly of Cinchona calisaya.</title>
        <authorList>
            <person name="Lian D.C."/>
            <person name="Zhao X.W."/>
            <person name="Wei L."/>
        </authorList>
    </citation>
    <scope>NUCLEOTIDE SEQUENCE [LARGE SCALE GENOMIC DNA]</scope>
    <source>
        <tissue evidence="1">Nenye</tissue>
    </source>
</reference>
<dbReference type="EMBL" id="JBJUIK010000007">
    <property type="protein sequence ID" value="KAL3522579.1"/>
    <property type="molecule type" value="Genomic_DNA"/>
</dbReference>
<evidence type="ECO:0000313" key="1">
    <source>
        <dbReference type="EMBL" id="KAL3522579.1"/>
    </source>
</evidence>
<name>A0ABD2ZT40_9GENT</name>
<sequence length="67" mass="7729">MGFQGRIHLMLQEMELFKIQGYNFVQECNLQGGFGDELCGSFEPHNWKMQNTLEARQDFTTNQNGVA</sequence>
<protein>
    <submittedName>
        <fullName evidence="1">Uncharacterized protein</fullName>
    </submittedName>
</protein>
<gene>
    <name evidence="1" type="ORF">ACH5RR_015413</name>
</gene>